<sequence length="218" mass="25966">MKGNQVKKYDKKQKNKPSNKYQIELAKEQIQLVTEENEQMKQKLDAALQENERLNENLEESVHHEISLRVEIKRLAQANEVQAKALESEKKEHLKWKNKCQEVLAINEEIKNQLRNEADLMNQIKTTQKELNQYKVKTFDILDSQKGALAELVTEYEQTTQKSNQLKKELLKVRKEHDDVNERLNKLRARHNQLMNTKMMKWTGAYWKLRKKLRLTSK</sequence>
<dbReference type="RefSeq" id="WP_181676906.1">
    <property type="nucleotide sequence ID" value="NZ_JABJVM010000010.1"/>
</dbReference>
<dbReference type="Proteomes" id="UP000548787">
    <property type="component" value="Unassembled WGS sequence"/>
</dbReference>
<evidence type="ECO:0000256" key="1">
    <source>
        <dbReference type="SAM" id="MobiDB-lite"/>
    </source>
</evidence>
<comment type="caution">
    <text evidence="2">The sequence shown here is derived from an EMBL/GenBank/DDBJ whole genome shotgun (WGS) entry which is preliminary data.</text>
</comment>
<protein>
    <submittedName>
        <fullName evidence="2">Uncharacterized protein</fullName>
    </submittedName>
</protein>
<proteinExistence type="predicted"/>
<keyword evidence="3" id="KW-1185">Reference proteome</keyword>
<dbReference type="AlphaFoldDB" id="A0A7W1YGG5"/>
<gene>
    <name evidence="2" type="ORF">HPK16_10445</name>
</gene>
<evidence type="ECO:0000313" key="3">
    <source>
        <dbReference type="Proteomes" id="UP000548787"/>
    </source>
</evidence>
<reference evidence="2 3" key="1">
    <citation type="submission" date="2020-05" db="EMBL/GenBank/DDBJ databases">
        <authorList>
            <person name="Carlin C.R."/>
        </authorList>
    </citation>
    <scope>NUCLEOTIDE SEQUENCE [LARGE SCALE GENOMIC DNA]</scope>
    <source>
        <strain evidence="2 3">FSL W9-0585</strain>
    </source>
</reference>
<organism evidence="2 3">
    <name type="scientific">Listeria rustica</name>
    <dbReference type="NCBI Taxonomy" id="2713503"/>
    <lineage>
        <taxon>Bacteria</taxon>
        <taxon>Bacillati</taxon>
        <taxon>Bacillota</taxon>
        <taxon>Bacilli</taxon>
        <taxon>Bacillales</taxon>
        <taxon>Listeriaceae</taxon>
        <taxon>Listeria</taxon>
    </lineage>
</organism>
<evidence type="ECO:0000313" key="2">
    <source>
        <dbReference type="EMBL" id="MBA3926760.1"/>
    </source>
</evidence>
<name>A0A7W1YGG5_9LIST</name>
<reference evidence="2 3" key="2">
    <citation type="submission" date="2020-08" db="EMBL/GenBank/DDBJ databases">
        <title>Listeria ohnekaius sp. nov. and Listeria portnoyii sp. nov. isolated from non-agricultural and natural environments.</title>
        <authorList>
            <person name="Weller D."/>
            <person name="Belias A.M."/>
            <person name="Liao J."/>
            <person name="Guo S."/>
            <person name="Orsi R.H."/>
            <person name="Wiedmann M."/>
        </authorList>
    </citation>
    <scope>NUCLEOTIDE SEQUENCE [LARGE SCALE GENOMIC DNA]</scope>
    <source>
        <strain evidence="2 3">FSL W9-0585</strain>
    </source>
</reference>
<dbReference type="EMBL" id="JABJVM010000010">
    <property type="protein sequence ID" value="MBA3926760.1"/>
    <property type="molecule type" value="Genomic_DNA"/>
</dbReference>
<accession>A0A7W1YGG5</accession>
<feature type="region of interest" description="Disordered" evidence="1">
    <location>
        <begin position="1"/>
        <end position="21"/>
    </location>
</feature>